<keyword evidence="3" id="KW-0645">Protease</keyword>
<dbReference type="PANTHER" id="PTHR11733:SF240">
    <property type="entry name" value="GH14155P-RELATED"/>
    <property type="match status" value="1"/>
</dbReference>
<feature type="coiled-coil region" evidence="8">
    <location>
        <begin position="3067"/>
        <end position="3101"/>
    </location>
</feature>
<feature type="region of interest" description="Disordered" evidence="9">
    <location>
        <begin position="37"/>
        <end position="72"/>
    </location>
</feature>
<dbReference type="Pfam" id="PF05649">
    <property type="entry name" value="Peptidase_M13_N"/>
    <property type="match status" value="5"/>
</dbReference>
<keyword evidence="6" id="KW-0862">Zinc</keyword>
<dbReference type="GO" id="GO:0004222">
    <property type="term" value="F:metalloendopeptidase activity"/>
    <property type="evidence" value="ECO:0007669"/>
    <property type="project" value="InterPro"/>
</dbReference>
<feature type="domain" description="Peptidase M13 C-terminal" evidence="11">
    <location>
        <begin position="3499"/>
        <end position="3713"/>
    </location>
</feature>
<dbReference type="InterPro" id="IPR042089">
    <property type="entry name" value="Peptidase_M13_dom_2"/>
</dbReference>
<organism evidence="13 14">
    <name type="scientific">Bursaphelenchus okinawaensis</name>
    <dbReference type="NCBI Taxonomy" id="465554"/>
    <lineage>
        <taxon>Eukaryota</taxon>
        <taxon>Metazoa</taxon>
        <taxon>Ecdysozoa</taxon>
        <taxon>Nematoda</taxon>
        <taxon>Chromadorea</taxon>
        <taxon>Rhabditida</taxon>
        <taxon>Tylenchina</taxon>
        <taxon>Tylenchomorpha</taxon>
        <taxon>Aphelenchoidea</taxon>
        <taxon>Aphelenchoididae</taxon>
        <taxon>Bursaphelenchus</taxon>
    </lineage>
</organism>
<dbReference type="EMBL" id="CAJFCW020000002">
    <property type="protein sequence ID" value="CAG9091951.1"/>
    <property type="molecule type" value="Genomic_DNA"/>
</dbReference>
<keyword evidence="14" id="KW-1185">Reference proteome</keyword>
<dbReference type="SUPFAM" id="SSF55486">
    <property type="entry name" value="Metalloproteases ('zincins'), catalytic domain"/>
    <property type="match status" value="5"/>
</dbReference>
<dbReference type="Proteomes" id="UP000614601">
    <property type="component" value="Unassembled WGS sequence"/>
</dbReference>
<feature type="domain" description="Peptidase M13 N-terminal" evidence="12">
    <location>
        <begin position="847"/>
        <end position="1245"/>
    </location>
</feature>
<dbReference type="GO" id="GO:0005886">
    <property type="term" value="C:plasma membrane"/>
    <property type="evidence" value="ECO:0007669"/>
    <property type="project" value="TreeGrafter"/>
</dbReference>
<dbReference type="CDD" id="cd08662">
    <property type="entry name" value="M13"/>
    <property type="match status" value="4"/>
</dbReference>
<evidence type="ECO:0000256" key="10">
    <source>
        <dbReference type="SAM" id="Phobius"/>
    </source>
</evidence>
<dbReference type="InterPro" id="IPR018497">
    <property type="entry name" value="Peptidase_M13_C"/>
</dbReference>
<keyword evidence="4" id="KW-0479">Metal-binding</keyword>
<evidence type="ECO:0000256" key="6">
    <source>
        <dbReference type="ARBA" id="ARBA00022833"/>
    </source>
</evidence>
<dbReference type="Gene3D" id="1.10.1380.10">
    <property type="entry name" value="Neutral endopeptidase , domain2"/>
    <property type="match status" value="5"/>
</dbReference>
<dbReference type="Gene3D" id="3.40.390.10">
    <property type="entry name" value="Collagenase (Catalytic Domain)"/>
    <property type="match status" value="5"/>
</dbReference>
<protein>
    <recommendedName>
        <fullName evidence="15">Peptidase_M13 domain-containing protein</fullName>
    </recommendedName>
</protein>
<keyword evidence="10" id="KW-0472">Membrane</keyword>
<comment type="cofactor">
    <cofactor evidence="1">
        <name>Zn(2+)</name>
        <dbReference type="ChEBI" id="CHEBI:29105"/>
    </cofactor>
</comment>
<evidence type="ECO:0008006" key="15">
    <source>
        <dbReference type="Google" id="ProtNLM"/>
    </source>
</evidence>
<dbReference type="PANTHER" id="PTHR11733">
    <property type="entry name" value="ZINC METALLOPROTEASE FAMILY M13 NEPRILYSIN-RELATED"/>
    <property type="match status" value="1"/>
</dbReference>
<accession>A0A811K5Q7</accession>
<evidence type="ECO:0000313" key="14">
    <source>
        <dbReference type="Proteomes" id="UP000614601"/>
    </source>
</evidence>
<feature type="domain" description="Peptidase M13 C-terminal" evidence="11">
    <location>
        <begin position="1342"/>
        <end position="1519"/>
    </location>
</feature>
<feature type="domain" description="Peptidase M13 N-terminal" evidence="12">
    <location>
        <begin position="1578"/>
        <end position="1992"/>
    </location>
</feature>
<feature type="domain" description="Peptidase M13 N-terminal" evidence="12">
    <location>
        <begin position="2305"/>
        <end position="2698"/>
    </location>
</feature>
<dbReference type="GO" id="GO:0046872">
    <property type="term" value="F:metal ion binding"/>
    <property type="evidence" value="ECO:0007669"/>
    <property type="project" value="UniProtKB-KW"/>
</dbReference>
<sequence>MASNTEKAKTIAHFLILAVSLALLAISIITLVNVNNNNKDHARTTPGTTNPSNDQTTTPRPHTNMNIPKPKVVDSVSQPDLFKAYKSFSDDLTASMNFSYDPCNNFYEYVCGNKPRSSFDMADEHNAKMILKGLDRSGNRPYAEKTKQALKICVDSYKNKEKIHKNGEAIKEVVEFAKTIGLKIPIFGDKVTSIGPTELGELVARISAHFHVKTFVDYHVDTNWPHPTPEKKHHTPAYRLFIDQPVTYYPELFYRKIFDDIKPIYAKKIKNVVLQAAKLVGVDVNVHDLEEDIEEVIKLEKEMAVDVNTDKVTRRDYGRSFNVVTSESLVSYFIQYTDFLTEVSRIETSGEIHSLVSNLKYEVINMEPDGLFKLADYWWDKDDKFIYNYLFYRILLQFEEYFPEQTEKTVIDTLLSKKYGHKWGLEDDLKHKLPQFQRKDFGEDNIEEKCLEKIVVLMPEATSRLFVDGVFLNQKEKEIMKKQASQLVSNVLTGFQAQIDELNWMSQESKESAYEKIRYLTRNIAYPEWVDDDEKLNEFHKNLYLMDDMDYKDFEDTFFRWRREKEWEQLLMNSTDRSYFGRSAVMVNAWYQGGRNSITMPFGIFQRPFYDPNYPAAINYGAVGVVAGHELTHGFDDQGVQWDGYGRLRTWMDDRTREGFKRMAQCVIDQYSNFKPLDDLNINGQMTQGDDIADNGGIRAAYNAFQAHMELLGQDPRLPGLLQGFTPEQMFFIANARVSCEEEVPDDVMRKFLLTDLHSPSKYRVLGPLQNFPAFRTAFNCPIGSTYAPRQHCNVWASKVEAGRGIPIVPNFAPTVNIEKPVVNNTKQYKYIASGWTENLYLDGDTCKDFHSYSCGGKSDFSPLEEAKNKLQKAVVDKINGEELEFPQSLAQSMFKTCGSTKTTNGTAFVGMFKYFEMVLGIPFLPANATINPTDLGRALSILSSGYGVNVLYSVDVRPSVGNRNLEPGYKLQLGAPDFLYDKSVYLTGDTSLSLASNLALAVVRKLAAVLPDLQQRDYDEVVAAVEQALYFEHPLGVVFNRNNSRVEGQKEYKLQELYDTEYGKLLRIEFLLKDLNGIYKSLHNSSFITEDTKIVVENEKVFEALTSFYKRIYSSQENTVNFVNHLYIRLFLRYQHLIPELFDVSSDIVPVYKERLYDDIDKNVEKTCYHEVKDTLPPLFANIAVNNVYENVDEFKKVRSEVGTVVQTVVQSFEGLINGLSWMPVEDRDKFVRKLRGIARNIGVNDEWLDNDKLKEYYKEFLEPNTMSNHPKALDSLQQNILLSLLSNTSAPLPFPNTLDYWFLSSNLFKRVQSLNKLSLTQVRRSEIAENHNLKVTVDYERNSINIPLEYLQSPYYSKDNPQEFTFSTLGVEIGRALGQLVSTEGLQYNEKGELEYWLGQDTLKKLVDKYEHLSDYFENKEVLVRVMKDLFVVENTAILVAKKALDEWHSVYGNDGSLPDEFMRLLTPEQLFYYGYSQGFCKDVQQRAYVYGNKQLLNKLVDNSRDFQKSYNCKQEKNATVVDLWESPADPIVGVPDLPKLAPSLNINKNSPVSNNKNYEEVVHHLSTSLDVRQDPCNNFYEYTCGRLSEETVFERVEQNNLARLYSEIMKPMAPDDIQPVQMQKEFVRTCVNYHENPMQDTKPAKEITEKLFSYSKMHFGLLDGVFNYTTPSPLETGKALGYLYGTFGTNSIVTLSPIVNLKHPDQGYTFHLKPGGLITERMLRNNYPDTAVIESLTTHILKYISSQRKVNIRDFARVKAAAQGYYGLEKGLFDVIKEKKELRNVTEKYERVTIGELQKWSYSIDIVGMFEGALNEYKQIVPKFQSKHQEVYVDDLEFLKKLLAKFDQLTLDWDDELSNYLHLVAIYTDNGKYLPREVNWDNNKIINEKLTSLLEKTESETKIGDDVEIARNCVHEAINLFDQVANYQFVKTSLPKKKQQLELKRNVAKVVDSVLLGYKSMLESLPWLSSESKNQAYAKLSYLAKNLGYDNTTDSKKALLKYYDTLYFFDILSYDETIFRVNNYKQQKLIEKLTSSEARREGFGINIFNPVLSYDEATNGLSVPLGVLQSPLFDENWPEAVKYGAFGSLIGENVLYGFNDVGSQYDYIGSPNSWLDKTYLKEYKKMAKCVAHQYSNFCESINGTKQCVDGKAKQHDILANIGGLQAAFRAYRNSIGVTGFDDALPNELMGQYTEDQLFFLSYAKVYCRKQDKQFNEDKYKVMGALQNFPAFKEAFKCQASVYAPSDHCNVWVNDIEPSLALPSTTTTLPPLNIPLPQKSEDNDDSQEVIQLFHSTLDIEQSPCDNFYGYVCNNVPDKFETEEQKATRTSSQHVVDTLENENIEFAKKHIIKSYYEACKDTKSSDKHRQQYMIDLVDSFKNDIGSGYPLFAVNGTDIDKNFAEKAVATLFTKYDTATLFSITVEPNLETMVPYPSYLLNFDDDILMFPQEWHQERYRAGMKKYINQQVCDVLKQYIEVIDFKNVIDIDEAAESIVYIEAVLSKFVKRRDQKEILQERQIVNTVNILPEDYKKFDWVLFFDHLLKSAPSAVRSKILAKENGTETLSKEYKISVTNWDGLIDILKLLEDKTYSITRENLVDYFYFRLLWSQKDILSPAPQGQQLSLDCALESRKFSRLSDRAYFESSTILFDNIKNKISALTNTILNVFVTHIRRVSWLRDDAKATVIGKINNIGVNVVGDVAAIQDGAIEEYFKDYDSASEGFMDKRAYLNEFNKGKQFEKLLQDSVRKEFEGSAVDVAIKYDHFTNSLTIPAAVLESYFNPKYPKAVNFGAIGTRIAHKLAHSLDKLGIQLDARGKYDDWSRDYAAFGNLLDCLKKQYGEFCPLRNTTFAQKCLDLDEIVDENIADNIASHVTLTAYQLWKDHDGEDARLNDNLLGQFTADQSFYLSYARQFCENPESGIDVFTKLTFEDIVPSEFRVQGVLQNHRAFRSAFNCPADSKYSGQATCDVFTGGNGISSQQTSLNIREKKKIDNSYPESQVKAYKLAAENFNYSMDLTADPCNDFYKYSCGNYKKAKSFTILREQNYRNQAKAIMNIDLEKEPSTALKKLRQYYDQCVETYENYEDRIKEGKQINEAINQLQQVLGNNNKPTMFYKKALLPATASLEKAIAYLQVTEGIQTLITESVEVDGEEGAAEPGKKPELLYMDEPTLLLGKSYYQVAPWKDQEAKYKKGMLNTLKKALFVYKKHDPNADADEERLHKFVEEFTDLEVKLAREAYATDETKRRQYTCTKYNMADLNVKFPGVKTTVYITELKSLSGIGATGNTVAFKWPETYKKLWSDINGKRLASHETIVNYLYMRLIMAKAALIPTLEAMKTSELKITFNSTELSKTTSEDIAQKCGMQTQMKMMYANGRAFADYLYPTVTDKENARKDVEKMIDNIRLQFQGMLDELTWLDPSSKQFLTDKVTNLQKNILYPSFSLDNANLDKYYSSFSVGKDFFETTKRLNVHLKYHEMFYTTSEGKNYRDDFIQWPGTVNAWYEPFYNSLTIPEGIVQSPFYNPEWPTSLNYGGLGVVTGHELSHAFDDEGIQWDGIGRRSKTGLSPEAYKRFNEMAQCIVDEYGSFEPLDPAKYSPSHLNGANTQGENIADNGGIHAAYRAYKNHIQLNGQEPQLPHDVLQYLTHDQLFFLSFAQVWCQEDATPEELHKQILTDPHSPSVYRVMGTVQNYPAFREAFNCPANAQYTPLKHCSVWVPEGQLV</sequence>
<feature type="compositionally biased region" description="Polar residues" evidence="9">
    <location>
        <begin position="45"/>
        <end position="66"/>
    </location>
</feature>
<dbReference type="GO" id="GO:0016485">
    <property type="term" value="P:protein processing"/>
    <property type="evidence" value="ECO:0007669"/>
    <property type="project" value="TreeGrafter"/>
</dbReference>
<evidence type="ECO:0000256" key="2">
    <source>
        <dbReference type="ARBA" id="ARBA00007357"/>
    </source>
</evidence>
<evidence type="ECO:0000256" key="1">
    <source>
        <dbReference type="ARBA" id="ARBA00001947"/>
    </source>
</evidence>
<evidence type="ECO:0000256" key="4">
    <source>
        <dbReference type="ARBA" id="ARBA00022723"/>
    </source>
</evidence>
<evidence type="ECO:0000256" key="7">
    <source>
        <dbReference type="ARBA" id="ARBA00023049"/>
    </source>
</evidence>
<evidence type="ECO:0000256" key="9">
    <source>
        <dbReference type="SAM" id="MobiDB-lite"/>
    </source>
</evidence>
<evidence type="ECO:0000256" key="3">
    <source>
        <dbReference type="ARBA" id="ARBA00022670"/>
    </source>
</evidence>
<feature type="transmembrane region" description="Helical" evidence="10">
    <location>
        <begin position="12"/>
        <end position="34"/>
    </location>
</feature>
<feature type="domain" description="Peptidase M13 N-terminal" evidence="12">
    <location>
        <begin position="102"/>
        <end position="527"/>
    </location>
</feature>
<reference evidence="13" key="1">
    <citation type="submission" date="2020-09" db="EMBL/GenBank/DDBJ databases">
        <authorList>
            <person name="Kikuchi T."/>
        </authorList>
    </citation>
    <scope>NUCLEOTIDE SEQUENCE</scope>
    <source>
        <strain evidence="13">SH1</strain>
    </source>
</reference>
<feature type="domain" description="Peptidase M13 C-terminal" evidence="11">
    <location>
        <begin position="588"/>
        <end position="795"/>
    </location>
</feature>
<feature type="domain" description="Peptidase M13 C-terminal" evidence="11">
    <location>
        <begin position="2763"/>
        <end position="2969"/>
    </location>
</feature>
<dbReference type="InterPro" id="IPR024079">
    <property type="entry name" value="MetalloPept_cat_dom_sf"/>
</dbReference>
<comment type="similarity">
    <text evidence="2">Belongs to the peptidase M13 family.</text>
</comment>
<keyword evidence="10" id="KW-0812">Transmembrane</keyword>
<dbReference type="InterPro" id="IPR008753">
    <property type="entry name" value="Peptidase_M13_N"/>
</dbReference>
<dbReference type="Pfam" id="PF01431">
    <property type="entry name" value="Peptidase_M13"/>
    <property type="match status" value="5"/>
</dbReference>
<keyword evidence="10" id="KW-1133">Transmembrane helix</keyword>
<comment type="caution">
    <text evidence="13">The sequence shown here is derived from an EMBL/GenBank/DDBJ whole genome shotgun (WGS) entry which is preliminary data.</text>
</comment>
<evidence type="ECO:0000259" key="12">
    <source>
        <dbReference type="Pfam" id="PF05649"/>
    </source>
</evidence>
<keyword evidence="5" id="KW-0378">Hydrolase</keyword>
<keyword evidence="8" id="KW-0175">Coiled coil</keyword>
<evidence type="ECO:0000259" key="11">
    <source>
        <dbReference type="Pfam" id="PF01431"/>
    </source>
</evidence>
<evidence type="ECO:0000256" key="8">
    <source>
        <dbReference type="SAM" id="Coils"/>
    </source>
</evidence>
<proteinExistence type="inferred from homology"/>
<keyword evidence="7" id="KW-0482">Metalloprotease</keyword>
<dbReference type="EMBL" id="CAJFDH010000002">
    <property type="protein sequence ID" value="CAD5210734.1"/>
    <property type="molecule type" value="Genomic_DNA"/>
</dbReference>
<dbReference type="InterPro" id="IPR000718">
    <property type="entry name" value="Peptidase_M13"/>
</dbReference>
<dbReference type="PRINTS" id="PR00786">
    <property type="entry name" value="NEPRILYSIN"/>
</dbReference>
<evidence type="ECO:0000313" key="13">
    <source>
        <dbReference type="EMBL" id="CAD5210734.1"/>
    </source>
</evidence>
<dbReference type="PROSITE" id="PS51885">
    <property type="entry name" value="NEPRILYSIN"/>
    <property type="match status" value="5"/>
</dbReference>
<evidence type="ECO:0000256" key="5">
    <source>
        <dbReference type="ARBA" id="ARBA00022801"/>
    </source>
</evidence>
<name>A0A811K5Q7_9BILA</name>
<feature type="domain" description="Peptidase M13 N-terminal" evidence="12">
    <location>
        <begin position="3021"/>
        <end position="3439"/>
    </location>
</feature>
<feature type="domain" description="Peptidase M13 C-terminal" evidence="11">
    <location>
        <begin position="2057"/>
        <end position="2251"/>
    </location>
</feature>
<gene>
    <name evidence="13" type="ORF">BOKJ2_LOCUS3342</name>
</gene>
<dbReference type="OrthoDB" id="6475849at2759"/>
<dbReference type="Proteomes" id="UP000783686">
    <property type="component" value="Unassembled WGS sequence"/>
</dbReference>